<evidence type="ECO:0000259" key="7">
    <source>
        <dbReference type="Pfam" id="PF00441"/>
    </source>
</evidence>
<feature type="domain" description="Acyl-CoA dehydrogenase/oxidase C-terminal" evidence="7">
    <location>
        <begin position="286"/>
        <end position="445"/>
    </location>
</feature>
<dbReference type="PANTHER" id="PTHR42803">
    <property type="entry name" value="ACYL-COA DEHYDROGENASE"/>
    <property type="match status" value="1"/>
</dbReference>
<keyword evidence="5 6" id="KW-0560">Oxidoreductase</keyword>
<evidence type="ECO:0000256" key="2">
    <source>
        <dbReference type="ARBA" id="ARBA00009347"/>
    </source>
</evidence>
<dbReference type="InterPro" id="IPR006091">
    <property type="entry name" value="Acyl-CoA_Oxase/DH_mid-dom"/>
</dbReference>
<dbReference type="PANTHER" id="PTHR42803:SF1">
    <property type="entry name" value="BROAD-SPECIFICITY LINEAR ACYL-COA DEHYDROGENASE FADE5"/>
    <property type="match status" value="1"/>
</dbReference>
<dbReference type="Gene3D" id="1.20.140.10">
    <property type="entry name" value="Butyryl-CoA Dehydrogenase, subunit A, domain 3"/>
    <property type="match status" value="1"/>
</dbReference>
<keyword evidence="4 6" id="KW-0274">FAD</keyword>
<accession>A0ABS1E7L2</accession>
<dbReference type="InterPro" id="IPR009100">
    <property type="entry name" value="AcylCoA_DH/oxidase_NM_dom_sf"/>
</dbReference>
<dbReference type="Pfam" id="PF00441">
    <property type="entry name" value="Acyl-CoA_dh_1"/>
    <property type="match status" value="1"/>
</dbReference>
<keyword evidence="12" id="KW-1185">Reference proteome</keyword>
<evidence type="ECO:0000256" key="3">
    <source>
        <dbReference type="ARBA" id="ARBA00022630"/>
    </source>
</evidence>
<feature type="domain" description="Acetyl-CoA dehydrogenase-like C-terminal" evidence="10">
    <location>
        <begin position="466"/>
        <end position="587"/>
    </location>
</feature>
<evidence type="ECO:0000259" key="9">
    <source>
        <dbReference type="Pfam" id="PF02771"/>
    </source>
</evidence>
<comment type="cofactor">
    <cofactor evidence="1 6">
        <name>FAD</name>
        <dbReference type="ChEBI" id="CHEBI:57692"/>
    </cofactor>
</comment>
<dbReference type="Proteomes" id="UP000738126">
    <property type="component" value="Unassembled WGS sequence"/>
</dbReference>
<dbReference type="InterPro" id="IPR009075">
    <property type="entry name" value="AcylCo_DH/oxidase_C"/>
</dbReference>
<evidence type="ECO:0000256" key="4">
    <source>
        <dbReference type="ARBA" id="ARBA00022827"/>
    </source>
</evidence>
<dbReference type="SUPFAM" id="SSF56645">
    <property type="entry name" value="Acyl-CoA dehydrogenase NM domain-like"/>
    <property type="match status" value="1"/>
</dbReference>
<evidence type="ECO:0000256" key="5">
    <source>
        <dbReference type="ARBA" id="ARBA00023002"/>
    </source>
</evidence>
<keyword evidence="3 6" id="KW-0285">Flavoprotein</keyword>
<dbReference type="Pfam" id="PF02770">
    <property type="entry name" value="Acyl-CoA_dh_M"/>
    <property type="match status" value="1"/>
</dbReference>
<comment type="similarity">
    <text evidence="2 6">Belongs to the acyl-CoA dehydrogenase family.</text>
</comment>
<sequence length="594" mass="63313">MATYQPPIRDQRFVIEELIGLDRLDGLAGVEPVTPELLGAVLEEAGRLAGEVWAPLNRAGDRQGCRLEDGRVRLPEGFADAYRAFVDGGWNGIGADPQRGGQGLPEVAATATQEMWHGANMALALAPMLSAGATELLAQHGDEPLRARYLERLVSGEWAGTMDLSEPQAGSDLGAVRMQAVPDEAGGCYRLYGEKIYITWGEHEAAENIVHLVLARTPDAPAGHKGLSLFLVPKYLAAADGSLGARNDLRCTGLEEKLGIHASPTCTLRYGDGEGAVGYLVGERHRGLYHMFTMMNESRHKVGVQGVGVAERAYQLARDFARQRVQGRRPGGGEDVPIIAHPDVRRMLMAMRAPTEAMRALALLTAAEMDTARHGADAEARERAQRRVDLLTPLVKAVATEQAVEAASLGIQVHGGVGYTEEAEAAQLLRDVRIAPIYEGTNGILGQDFTLRKVLKDGGETLAALLAEADETVAGLRGAAALSGLGDALAEAVAALRASTERLLVGGDDPLAALTAATPYLMQAGLVLGGWQMGRAALIAHEAVQAGRGDTDFYAAKLHTARFYMRHTLPRAHGYTPAVQGGSDELEAVTDTQW</sequence>
<protein>
    <submittedName>
        <fullName evidence="11">Acyl-CoA dehydrogenase</fullName>
    </submittedName>
</protein>
<feature type="domain" description="Acyl-CoA oxidase/dehydrogenase middle" evidence="8">
    <location>
        <begin position="162"/>
        <end position="270"/>
    </location>
</feature>
<evidence type="ECO:0000256" key="6">
    <source>
        <dbReference type="RuleBase" id="RU362125"/>
    </source>
</evidence>
<evidence type="ECO:0000313" key="11">
    <source>
        <dbReference type="EMBL" id="MBK1726809.1"/>
    </source>
</evidence>
<dbReference type="Gene3D" id="2.40.110.10">
    <property type="entry name" value="Butyryl-CoA Dehydrogenase, subunit A, domain 2"/>
    <property type="match status" value="1"/>
</dbReference>
<dbReference type="SUPFAM" id="SSF47203">
    <property type="entry name" value="Acyl-CoA dehydrogenase C-terminal domain-like"/>
    <property type="match status" value="1"/>
</dbReference>
<feature type="domain" description="Acyl-CoA dehydrogenase/oxidase N-terminal" evidence="9">
    <location>
        <begin position="79"/>
        <end position="157"/>
    </location>
</feature>
<dbReference type="InterPro" id="IPR037069">
    <property type="entry name" value="AcylCoA_DH/ox_N_sf"/>
</dbReference>
<dbReference type="InterPro" id="IPR025878">
    <property type="entry name" value="Acyl-CoA_dh-like_C_dom"/>
</dbReference>
<dbReference type="InterPro" id="IPR036250">
    <property type="entry name" value="AcylCo_DH-like_C"/>
</dbReference>
<comment type="caution">
    <text evidence="11">The sequence shown here is derived from an EMBL/GenBank/DDBJ whole genome shotgun (WGS) entry which is preliminary data.</text>
</comment>
<evidence type="ECO:0000259" key="10">
    <source>
        <dbReference type="Pfam" id="PF12806"/>
    </source>
</evidence>
<dbReference type="Gene3D" id="1.10.540.10">
    <property type="entry name" value="Acyl-CoA dehydrogenase/oxidase, N-terminal domain"/>
    <property type="match status" value="1"/>
</dbReference>
<evidence type="ECO:0000256" key="1">
    <source>
        <dbReference type="ARBA" id="ARBA00001974"/>
    </source>
</evidence>
<name>A0ABS1E7L2_9GAMM</name>
<dbReference type="EMBL" id="NRSH01000070">
    <property type="protein sequence ID" value="MBK1726809.1"/>
    <property type="molecule type" value="Genomic_DNA"/>
</dbReference>
<gene>
    <name evidence="11" type="ORF">CKO13_07215</name>
</gene>
<dbReference type="InterPro" id="IPR046373">
    <property type="entry name" value="Acyl-CoA_Oxase/DH_mid-dom_sf"/>
</dbReference>
<dbReference type="Pfam" id="PF12806">
    <property type="entry name" value="Acyl-CoA_dh_C"/>
    <property type="match status" value="1"/>
</dbReference>
<reference evidence="11 12" key="1">
    <citation type="journal article" date="2020" name="Microorganisms">
        <title>Osmotic Adaptation and Compatible Solute Biosynthesis of Phototrophic Bacteria as Revealed from Genome Analyses.</title>
        <authorList>
            <person name="Imhoff J.F."/>
            <person name="Rahn T."/>
            <person name="Kunzel S."/>
            <person name="Keller A."/>
            <person name="Neulinger S.C."/>
        </authorList>
    </citation>
    <scope>NUCLEOTIDE SEQUENCE [LARGE SCALE GENOMIC DNA]</scope>
    <source>
        <strain evidence="11 12">DSM 15116</strain>
    </source>
</reference>
<proteinExistence type="inferred from homology"/>
<dbReference type="InterPro" id="IPR013786">
    <property type="entry name" value="AcylCoA_DH/ox_N"/>
</dbReference>
<dbReference type="RefSeq" id="WP_200258790.1">
    <property type="nucleotide sequence ID" value="NZ_NRSH01000070.1"/>
</dbReference>
<dbReference type="InterPro" id="IPR052166">
    <property type="entry name" value="Diverse_Acyl-CoA_DH"/>
</dbReference>
<evidence type="ECO:0000259" key="8">
    <source>
        <dbReference type="Pfam" id="PF02770"/>
    </source>
</evidence>
<evidence type="ECO:0000313" key="12">
    <source>
        <dbReference type="Proteomes" id="UP000738126"/>
    </source>
</evidence>
<dbReference type="Pfam" id="PF02771">
    <property type="entry name" value="Acyl-CoA_dh_N"/>
    <property type="match status" value="1"/>
</dbReference>
<organism evidence="11 12">
    <name type="scientific">Halorhodospira neutriphila</name>
    <dbReference type="NCBI Taxonomy" id="168379"/>
    <lineage>
        <taxon>Bacteria</taxon>
        <taxon>Pseudomonadati</taxon>
        <taxon>Pseudomonadota</taxon>
        <taxon>Gammaproteobacteria</taxon>
        <taxon>Chromatiales</taxon>
        <taxon>Ectothiorhodospiraceae</taxon>
        <taxon>Halorhodospira</taxon>
    </lineage>
</organism>